<dbReference type="InterPro" id="IPR043742">
    <property type="entry name" value="DUF5687"/>
</dbReference>
<organism evidence="2 3">
    <name type="scientific">Flagellimonas lutaonensis</name>
    <dbReference type="NCBI Taxonomy" id="516051"/>
    <lineage>
        <taxon>Bacteria</taxon>
        <taxon>Pseudomonadati</taxon>
        <taxon>Bacteroidota</taxon>
        <taxon>Flavobacteriia</taxon>
        <taxon>Flavobacteriales</taxon>
        <taxon>Flavobacteriaceae</taxon>
        <taxon>Flagellimonas</taxon>
    </lineage>
</organism>
<reference evidence="2 3" key="1">
    <citation type="submission" date="2015-03" db="EMBL/GenBank/DDBJ databases">
        <title>Complete genome sequence of Muricauda lutaonensis CC-HSB-11T, isolated from a coastal hot spring.</title>
        <authorList>
            <person name="Kim K.M."/>
        </authorList>
    </citation>
    <scope>NUCLEOTIDE SEQUENCE [LARGE SCALE GENOMIC DNA]</scope>
    <source>
        <strain evidence="2 3">CC-HSB-11</strain>
    </source>
</reference>
<dbReference type="EMBL" id="CP011071">
    <property type="protein sequence ID" value="AKA35016.1"/>
    <property type="molecule type" value="Genomic_DNA"/>
</dbReference>
<feature type="transmembrane region" description="Helical" evidence="1">
    <location>
        <begin position="202"/>
        <end position="221"/>
    </location>
</feature>
<evidence type="ECO:0000313" key="2">
    <source>
        <dbReference type="EMBL" id="AKA35016.1"/>
    </source>
</evidence>
<dbReference type="KEGG" id="mlt:VC82_1391"/>
<keyword evidence="3" id="KW-1185">Reference proteome</keyword>
<feature type="transmembrane region" description="Helical" evidence="1">
    <location>
        <begin position="417"/>
        <end position="438"/>
    </location>
</feature>
<gene>
    <name evidence="2" type="ORF">VC82_1391</name>
</gene>
<feature type="transmembrane region" description="Helical" evidence="1">
    <location>
        <begin position="444"/>
        <end position="465"/>
    </location>
</feature>
<dbReference type="OrthoDB" id="1014144at2"/>
<feature type="transmembrane region" description="Helical" evidence="1">
    <location>
        <begin position="63"/>
        <end position="82"/>
    </location>
</feature>
<evidence type="ECO:0000256" key="1">
    <source>
        <dbReference type="SAM" id="Phobius"/>
    </source>
</evidence>
<dbReference type="HOGENOM" id="CLU_042400_0_0_10"/>
<protein>
    <submittedName>
        <fullName evidence="2">Membrane protein</fullName>
    </submittedName>
</protein>
<proteinExistence type="predicted"/>
<sequence>MFKHFLRLQWKSFFRSSSFGKSMAIKILMGFFSLYLMAVLIISGGGLYFILRKLVPDQNPLWVVSQYMVYWVLIELFVRYFMQKLPVMDIKPLLLAPIKKSAIAHYILGRSAASWYNLMALFFFIPFGIVLIVKGYGALNVWTWILGIFALVLCVNYVNFLINKSDKALIGIVVLVFGLYAMDHFGLIPVKEVFGPLFHALYAYPLAVLVPLALSVMVYWANFRFLKTHISLEGALKVKTKEAKTSELAWTRRFGDLAPFLQLDLRMIWRNKRTKSQVWISLLFVFYGLIFYTQDIYADMKVMHCFLGIFMTGIFLSNFGQFIPAWDSSYYQMMMSQNIPLRKYLESKALLITVSVVVMFFLTIPYVYFGTDVLAINFASALYNLGVNIPVILYFGSFNKKRIELDQSPFGNMQGTSATQFLIILPVLGLPIALFALFHFIFSFQVALIVLSAMGIIGFALRNYFMERITEQYRKKKYGMIAGFKEKNG</sequence>
<keyword evidence="1" id="KW-0472">Membrane</keyword>
<feature type="transmembrane region" description="Helical" evidence="1">
    <location>
        <begin position="347"/>
        <end position="368"/>
    </location>
</feature>
<feature type="transmembrane region" description="Helical" evidence="1">
    <location>
        <begin position="374"/>
        <end position="396"/>
    </location>
</feature>
<keyword evidence="1" id="KW-1133">Transmembrane helix</keyword>
<feature type="transmembrane region" description="Helical" evidence="1">
    <location>
        <begin position="306"/>
        <end position="326"/>
    </location>
</feature>
<feature type="transmembrane region" description="Helical" evidence="1">
    <location>
        <begin position="142"/>
        <end position="162"/>
    </location>
</feature>
<accession>A0A0D5YT48</accession>
<dbReference type="AlphaFoldDB" id="A0A0D5YT48"/>
<keyword evidence="1" id="KW-0812">Transmembrane</keyword>
<evidence type="ECO:0000313" key="3">
    <source>
        <dbReference type="Proteomes" id="UP000032726"/>
    </source>
</evidence>
<feature type="transmembrane region" description="Helical" evidence="1">
    <location>
        <begin position="27"/>
        <end position="51"/>
    </location>
</feature>
<name>A0A0D5YT48_9FLAO</name>
<dbReference type="PATRIC" id="fig|516051.4.peg.1438"/>
<feature type="transmembrane region" description="Helical" evidence="1">
    <location>
        <begin position="276"/>
        <end position="294"/>
    </location>
</feature>
<dbReference type="Proteomes" id="UP000032726">
    <property type="component" value="Chromosome"/>
</dbReference>
<feature type="transmembrane region" description="Helical" evidence="1">
    <location>
        <begin position="115"/>
        <end position="136"/>
    </location>
</feature>
<dbReference type="RefSeq" id="WP_045801721.1">
    <property type="nucleotide sequence ID" value="NZ_CP011071.1"/>
</dbReference>
<dbReference type="STRING" id="516051.VC82_1391"/>
<dbReference type="Pfam" id="PF18940">
    <property type="entry name" value="DUF5687"/>
    <property type="match status" value="1"/>
</dbReference>
<feature type="transmembrane region" description="Helical" evidence="1">
    <location>
        <begin position="169"/>
        <end position="190"/>
    </location>
</feature>